<dbReference type="InterPro" id="IPR036380">
    <property type="entry name" value="Isochorismatase-like_sf"/>
</dbReference>
<dbReference type="SUPFAM" id="SSF52499">
    <property type="entry name" value="Isochorismatase-like hydrolases"/>
    <property type="match status" value="1"/>
</dbReference>
<feature type="domain" description="Isochorismatase-like" evidence="3">
    <location>
        <begin position="3"/>
        <end position="176"/>
    </location>
</feature>
<keyword evidence="5" id="KW-1185">Reference proteome</keyword>
<dbReference type="PANTHER" id="PTHR43540">
    <property type="entry name" value="PEROXYUREIDOACRYLATE/UREIDOACRYLATE AMIDOHYDROLASE-RELATED"/>
    <property type="match status" value="1"/>
</dbReference>
<evidence type="ECO:0000313" key="4">
    <source>
        <dbReference type="EMBL" id="SFB09911.1"/>
    </source>
</evidence>
<evidence type="ECO:0000256" key="2">
    <source>
        <dbReference type="ARBA" id="ARBA00022801"/>
    </source>
</evidence>
<comment type="similarity">
    <text evidence="1">Belongs to the isochorismatase family.</text>
</comment>
<evidence type="ECO:0000256" key="1">
    <source>
        <dbReference type="ARBA" id="ARBA00006336"/>
    </source>
</evidence>
<reference evidence="4 5" key="1">
    <citation type="submission" date="2016-10" db="EMBL/GenBank/DDBJ databases">
        <authorList>
            <person name="de Groot N.N."/>
        </authorList>
    </citation>
    <scope>NUCLEOTIDE SEQUENCE [LARGE SCALE GENOMIC DNA]</scope>
    <source>
        <strain evidence="4 5">DSM 12271</strain>
    </source>
</reference>
<dbReference type="AlphaFoldDB" id="A0A1I0Y9E7"/>
<evidence type="ECO:0000313" key="5">
    <source>
        <dbReference type="Proteomes" id="UP000198619"/>
    </source>
</evidence>
<gene>
    <name evidence="4" type="ORF">SAMN04488528_10126</name>
</gene>
<dbReference type="Proteomes" id="UP000198619">
    <property type="component" value="Unassembled WGS sequence"/>
</dbReference>
<sequence length="186" mass="20611">MKSALILVDIQNDYFEGGKSELNHPIEATNNAKAILNFFREKNLPVFHVQHINLDNKAGFLLQGSIGVEINSLVTPNKDEKVFIKHVPNSFFDTGLAKTISDNNINHIVVCGMMTHMCIDTTVRYAKDLGLAVTLIEDACTTKDLIWKGDTIPAKIVHATYMASVHGMFADVMTAEKFLESSNIIC</sequence>
<dbReference type="InterPro" id="IPR000868">
    <property type="entry name" value="Isochorismatase-like_dom"/>
</dbReference>
<dbReference type="RefSeq" id="WP_090040741.1">
    <property type="nucleotide sequence ID" value="NZ_FOKI01000012.1"/>
</dbReference>
<dbReference type="OrthoDB" id="257098at2"/>
<dbReference type="STRING" id="84698.SAMN04488528_10126"/>
<dbReference type="Gene3D" id="3.40.50.850">
    <property type="entry name" value="Isochorismatase-like"/>
    <property type="match status" value="1"/>
</dbReference>
<dbReference type="EMBL" id="FOKI01000012">
    <property type="protein sequence ID" value="SFB09911.1"/>
    <property type="molecule type" value="Genomic_DNA"/>
</dbReference>
<protein>
    <submittedName>
        <fullName evidence="4">Nicotinamidase-related amidase</fullName>
    </submittedName>
</protein>
<organism evidence="4 5">
    <name type="scientific">Clostridium frigidicarnis</name>
    <dbReference type="NCBI Taxonomy" id="84698"/>
    <lineage>
        <taxon>Bacteria</taxon>
        <taxon>Bacillati</taxon>
        <taxon>Bacillota</taxon>
        <taxon>Clostridia</taxon>
        <taxon>Eubacteriales</taxon>
        <taxon>Clostridiaceae</taxon>
        <taxon>Clostridium</taxon>
    </lineage>
</organism>
<dbReference type="GO" id="GO:0016787">
    <property type="term" value="F:hydrolase activity"/>
    <property type="evidence" value="ECO:0007669"/>
    <property type="project" value="UniProtKB-KW"/>
</dbReference>
<dbReference type="InterPro" id="IPR050272">
    <property type="entry name" value="Isochorismatase-like_hydrls"/>
</dbReference>
<name>A0A1I0Y9E7_9CLOT</name>
<proteinExistence type="inferred from homology"/>
<accession>A0A1I0Y9E7</accession>
<evidence type="ECO:0000259" key="3">
    <source>
        <dbReference type="Pfam" id="PF00857"/>
    </source>
</evidence>
<dbReference type="CDD" id="cd01014">
    <property type="entry name" value="nicotinamidase_related"/>
    <property type="match status" value="1"/>
</dbReference>
<keyword evidence="2" id="KW-0378">Hydrolase</keyword>
<dbReference type="Pfam" id="PF00857">
    <property type="entry name" value="Isochorismatase"/>
    <property type="match status" value="1"/>
</dbReference>
<dbReference type="PANTHER" id="PTHR43540:SF1">
    <property type="entry name" value="ISOCHORISMATASE HYDROLASE"/>
    <property type="match status" value="1"/>
</dbReference>